<comment type="caution">
    <text evidence="4">The sequence shown here is derived from an EMBL/GenBank/DDBJ whole genome shotgun (WGS) entry which is preliminary data.</text>
</comment>
<accession>A0A4Z1T512</accession>
<protein>
    <submittedName>
        <fullName evidence="4">KRI1-like family protein</fullName>
    </submittedName>
</protein>
<dbReference type="PANTHER" id="PTHR14490:SF5">
    <property type="entry name" value="PROTEIN KRI1 HOMOLOG"/>
    <property type="match status" value="1"/>
</dbReference>
<dbReference type="Proteomes" id="UP000315496">
    <property type="component" value="Chromosome 3"/>
</dbReference>
<comment type="similarity">
    <text evidence="1">Belongs to the KRI1 family.</text>
</comment>
<dbReference type="GO" id="GO:0030686">
    <property type="term" value="C:90S preribosome"/>
    <property type="evidence" value="ECO:0007669"/>
    <property type="project" value="TreeGrafter"/>
</dbReference>
<dbReference type="GO" id="GO:0005730">
    <property type="term" value="C:nucleolus"/>
    <property type="evidence" value="ECO:0007669"/>
    <property type="project" value="TreeGrafter"/>
</dbReference>
<evidence type="ECO:0000256" key="2">
    <source>
        <dbReference type="SAM" id="MobiDB-lite"/>
    </source>
</evidence>
<feature type="compositionally biased region" description="Basic and acidic residues" evidence="2">
    <location>
        <begin position="176"/>
        <end position="195"/>
    </location>
</feature>
<feature type="domain" description="Kri1-like C-terminal" evidence="3">
    <location>
        <begin position="146"/>
        <end position="178"/>
    </location>
</feature>
<feature type="region of interest" description="Disordered" evidence="2">
    <location>
        <begin position="122"/>
        <end position="195"/>
    </location>
</feature>
<dbReference type="GO" id="GO:0000447">
    <property type="term" value="P:endonucleolytic cleavage in ITS1 to separate SSU-rRNA from 5.8S rRNA and LSU-rRNA from tricistronic rRNA transcript (SSU-rRNA, 5.8S rRNA, LSU-rRNA)"/>
    <property type="evidence" value="ECO:0007669"/>
    <property type="project" value="TreeGrafter"/>
</dbReference>
<gene>
    <name evidence="4" type="ORF">GMRT_12872</name>
</gene>
<evidence type="ECO:0000256" key="1">
    <source>
        <dbReference type="ARBA" id="ARBA00007473"/>
    </source>
</evidence>
<feature type="compositionally biased region" description="Basic and acidic residues" evidence="2">
    <location>
        <begin position="90"/>
        <end position="104"/>
    </location>
</feature>
<name>A0A4Z1T512_GIAMU</name>
<feature type="compositionally biased region" description="Low complexity" evidence="2">
    <location>
        <begin position="74"/>
        <end position="89"/>
    </location>
</feature>
<feature type="compositionally biased region" description="Basic and acidic residues" evidence="2">
    <location>
        <begin position="142"/>
        <end position="151"/>
    </location>
</feature>
<reference evidence="4 5" key="1">
    <citation type="submission" date="2019-05" db="EMBL/GenBank/DDBJ databases">
        <title>The compact genome of Giardia muris reveals important steps in the evolution of intestinal protozoan parasites.</title>
        <authorList>
            <person name="Xu F."/>
            <person name="Jimenez-Gonzalez A."/>
            <person name="Einarsson E."/>
            <person name="Astvaldsson A."/>
            <person name="Peirasmaki D."/>
            <person name="Eckmann L."/>
            <person name="Andersson J.O."/>
            <person name="Svard S.G."/>
            <person name="Jerlstrom-Hultqvist J."/>
        </authorList>
    </citation>
    <scope>NUCLEOTIDE SEQUENCE [LARGE SCALE GENOMIC DNA]</scope>
    <source>
        <strain evidence="4 5">Roberts-Thomson</strain>
    </source>
</reference>
<dbReference type="VEuPathDB" id="GiardiaDB:GMRT_12872"/>
<proteinExistence type="inferred from homology"/>
<dbReference type="InterPro" id="IPR018034">
    <property type="entry name" value="Kri1"/>
</dbReference>
<feature type="compositionally biased region" description="Basic residues" evidence="2">
    <location>
        <begin position="127"/>
        <end position="141"/>
    </location>
</feature>
<keyword evidence="5" id="KW-1185">Reference proteome</keyword>
<dbReference type="PANTHER" id="PTHR14490">
    <property type="entry name" value="ZINC FINGER, ZZ TYPE"/>
    <property type="match status" value="1"/>
</dbReference>
<dbReference type="EMBL" id="VDLU01000003">
    <property type="protein sequence ID" value="TNJ27609.1"/>
    <property type="molecule type" value="Genomic_DNA"/>
</dbReference>
<evidence type="ECO:0000313" key="4">
    <source>
        <dbReference type="EMBL" id="TNJ27609.1"/>
    </source>
</evidence>
<evidence type="ECO:0000259" key="3">
    <source>
        <dbReference type="Pfam" id="PF12936"/>
    </source>
</evidence>
<organism evidence="4 5">
    <name type="scientific">Giardia muris</name>
    <dbReference type="NCBI Taxonomy" id="5742"/>
    <lineage>
        <taxon>Eukaryota</taxon>
        <taxon>Metamonada</taxon>
        <taxon>Diplomonadida</taxon>
        <taxon>Hexamitidae</taxon>
        <taxon>Giardiinae</taxon>
        <taxon>Giardia</taxon>
    </lineage>
</organism>
<dbReference type="Pfam" id="PF12936">
    <property type="entry name" value="Kri1_C"/>
    <property type="match status" value="1"/>
</dbReference>
<feature type="region of interest" description="Disordered" evidence="2">
    <location>
        <begin position="74"/>
        <end position="104"/>
    </location>
</feature>
<dbReference type="AlphaFoldDB" id="A0A4Z1T512"/>
<sequence length="195" mass="21910">METSSDPSDGEADGRRTLRTIALIRARAPGVLDGATRVFAEAEDAGAAEAAEAAPLDEADAFLQRFLRTRAWAGAGEAGPEGSDASASERQLEAQDRYEDAYNRGDADEVRHVLSYARGAFETARERRSRRAEQRRRRQQRRRDEDAEHARFRYTPVAPESLGLSPAEILLASDDELARREREQRRGRSDARRRR</sequence>
<evidence type="ECO:0000313" key="5">
    <source>
        <dbReference type="Proteomes" id="UP000315496"/>
    </source>
</evidence>
<dbReference type="InterPro" id="IPR024626">
    <property type="entry name" value="Kri1-like_C"/>
</dbReference>